<dbReference type="Proteomes" id="UP000569732">
    <property type="component" value="Unassembled WGS sequence"/>
</dbReference>
<name>A0A853IEE0_9GAMM</name>
<organism evidence="1 2">
    <name type="scientific">Spartinivicinus marinus</name>
    <dbReference type="NCBI Taxonomy" id="2994442"/>
    <lineage>
        <taxon>Bacteria</taxon>
        <taxon>Pseudomonadati</taxon>
        <taxon>Pseudomonadota</taxon>
        <taxon>Gammaproteobacteria</taxon>
        <taxon>Oceanospirillales</taxon>
        <taxon>Zooshikellaceae</taxon>
        <taxon>Spartinivicinus</taxon>
    </lineage>
</organism>
<keyword evidence="2" id="KW-1185">Reference proteome</keyword>
<reference evidence="1 2" key="1">
    <citation type="submission" date="2020-07" db="EMBL/GenBank/DDBJ databases">
        <title>Endozoicomonas sp. nov., isolated from sediment.</title>
        <authorList>
            <person name="Gu T."/>
        </authorList>
    </citation>
    <scope>NUCLEOTIDE SEQUENCE [LARGE SCALE GENOMIC DNA]</scope>
    <source>
        <strain evidence="1 2">SM1973</strain>
    </source>
</reference>
<evidence type="ECO:0000313" key="1">
    <source>
        <dbReference type="EMBL" id="NYZ68414.1"/>
    </source>
</evidence>
<protein>
    <submittedName>
        <fullName evidence="1">Uncharacterized protein</fullName>
    </submittedName>
</protein>
<dbReference type="RefSeq" id="WP_180570425.1">
    <property type="nucleotide sequence ID" value="NZ_JACCKB010000041.1"/>
</dbReference>
<accession>A0A853IEE0</accession>
<proteinExistence type="predicted"/>
<comment type="caution">
    <text evidence="1">The sequence shown here is derived from an EMBL/GenBank/DDBJ whole genome shotgun (WGS) entry which is preliminary data.</text>
</comment>
<dbReference type="EMBL" id="JACCKB010000041">
    <property type="protein sequence ID" value="NYZ68414.1"/>
    <property type="molecule type" value="Genomic_DNA"/>
</dbReference>
<dbReference type="AlphaFoldDB" id="A0A853IEE0"/>
<gene>
    <name evidence="1" type="ORF">H0A36_20570</name>
</gene>
<evidence type="ECO:0000313" key="2">
    <source>
        <dbReference type="Proteomes" id="UP000569732"/>
    </source>
</evidence>
<sequence length="328" mass="38705">MNYITDPSYLSLHENYSNEKKTTQELQENTYLNSFAWKFISDAENKGIKIKKIIDNKIKEGGFKDFSGIDEPNNLLKNFFYIARYADINKNDFTQKEKISKNSPLYYKELKKATYDEKPWNLDWRQIPDYIKKHIYINREKIFTRPFNSEFKINSVNFNSDENNFIHDTGKIYDRLESSTDPKKDGTRFKFISKCAKCNRLQSNPIIQYQDDNHPYMEGYLMNVLDNKDTHAKKYYKTAYDSKLGLLSGPSGTSHRVKNLITSLYKNHDQNLDLIITSICLACLGIPYNCHSFYEIVTVIMPDNKDFHNIDKFNLSYKKIDWNIKYAT</sequence>